<dbReference type="EMBL" id="KJ817376">
    <property type="protein sequence ID" value="AKA21224.1"/>
    <property type="molecule type" value="Genomic_DNA"/>
</dbReference>
<dbReference type="GO" id="GO:0005525">
    <property type="term" value="F:GTP binding"/>
    <property type="evidence" value="ECO:0007669"/>
    <property type="project" value="UniProtKB-KW"/>
</dbReference>
<reference evidence="9" key="1">
    <citation type="submission" date="2014-05" db="EMBL/GenBank/DDBJ databases">
        <title>A SXT Element and IncC Mega-plasmid Coexisting in a Multidrug Resistant, Extended-Spectrum-beta-Lactamase-Producing Vibrio cholerae O1 El Tor Strain of China.</title>
        <authorList>
            <person name="Wang R."/>
            <person name="Li J."/>
            <person name="Kan B."/>
        </authorList>
    </citation>
    <scope>NUCLEOTIDE SEQUENCE</scope>
    <source>
        <strain evidence="9">ICDC-1307</strain>
    </source>
</reference>
<dbReference type="GO" id="GO:0003924">
    <property type="term" value="F:GTPase activity"/>
    <property type="evidence" value="ECO:0007669"/>
    <property type="project" value="InterPro"/>
</dbReference>
<accession>A0A0D5XQ99</accession>
<feature type="domain" description="Dynamin N-terminal" evidence="8">
    <location>
        <begin position="150"/>
        <end position="313"/>
    </location>
</feature>
<sequence>MKHDELNERLRTFLISSRENAGLSQSDVAARSEVFGIGRTLDQRAVSRIESQPMNADAIKIAGYLSAVGIQPSKYYEILTEYTYKEDDYIMSEVGEQTIKIKVEAAKSLISSVKDSIDCYNHEYIDSIGLKSKVEQLEAVVDGLNRKPVIGCFGHFDAGKSTLINTVINQSLLPTKYQPATCVVNLLMHESDKPETISGNVAVFKKGFKPHMVHSPVDVEKYLIEQGGSEILDRLGVHNHEDDVLNEAYIAIVFSDSEILRSVWLLDTPGDLNGSDESDTEKALGGVELADGVVFVSNHTGFFKDSDLGFASNIIRQRPPVDKEKPLDHLMFIQSHCHSEISRDDVEAVGRVTFKRIKKQLDNLIFSSWMEDGFITQLPESSELTARVQPFWRENNDYRSDTLRKITEMASSLTLNQASIVDKYISNILKNIENMLLSEIDNLKNKKSETFERIKEVNEKDARFRELSTQLIKDFNSLIESCNSHKKHDLDVMSTYYKYNTSVEGLEELINDTYSDKKEAQSELGNYIGQLLTTKLESTLKTSGKAVSTELDSLLLRWQEAAPTISTTGVDTQISGLGAEFSAFNSRAAFVGGLAGLGSLGAMALYVSTIASNLGAYILVGKAAGVLVSLGLVGSVTTVTSFVAAIGGPITIGIALAAAIGYIIYRLAGGSWQKSLAKKAAEAIRKESVFDDIEKAVTEYWNSTSKAIKAGLDELIIKTDEYIENLKADAKVEYDIDEVDVCVSLIDDTLLILKSSD</sequence>
<evidence type="ECO:0000256" key="2">
    <source>
        <dbReference type="ARBA" id="ARBA00022741"/>
    </source>
</evidence>
<dbReference type="GO" id="GO:0016020">
    <property type="term" value="C:membrane"/>
    <property type="evidence" value="ECO:0007669"/>
    <property type="project" value="UniProtKB-SubCell"/>
</dbReference>
<evidence type="ECO:0000256" key="4">
    <source>
        <dbReference type="ARBA" id="ARBA00023134"/>
    </source>
</evidence>
<keyword evidence="3" id="KW-0378">Hydrolase</keyword>
<comment type="subcellular location">
    <subcellularLocation>
        <location evidence="1">Membrane</location>
    </subcellularLocation>
</comment>
<dbReference type="InterPro" id="IPR010982">
    <property type="entry name" value="Lambda_DNA-bd_dom_sf"/>
</dbReference>
<name>A0A0D5XQ99_VIBCL</name>
<evidence type="ECO:0000313" key="9">
    <source>
        <dbReference type="EMBL" id="AKA21224.1"/>
    </source>
</evidence>
<feature type="transmembrane region" description="Helical" evidence="7">
    <location>
        <begin position="642"/>
        <end position="665"/>
    </location>
</feature>
<keyword evidence="4" id="KW-0342">GTP-binding</keyword>
<dbReference type="GO" id="GO:0003677">
    <property type="term" value="F:DNA binding"/>
    <property type="evidence" value="ECO:0007669"/>
    <property type="project" value="InterPro"/>
</dbReference>
<keyword evidence="2" id="KW-0547">Nucleotide-binding</keyword>
<protein>
    <submittedName>
        <fullName evidence="9">Plasmid-related membrane protein</fullName>
    </submittedName>
</protein>
<evidence type="ECO:0000256" key="7">
    <source>
        <dbReference type="SAM" id="Phobius"/>
    </source>
</evidence>
<dbReference type="AlphaFoldDB" id="A0A0D5XQ99"/>
<organism evidence="9">
    <name type="scientific">Vibrio cholerae O1</name>
    <dbReference type="NCBI Taxonomy" id="127906"/>
    <lineage>
        <taxon>Bacteria</taxon>
        <taxon>Pseudomonadati</taxon>
        <taxon>Pseudomonadota</taxon>
        <taxon>Gammaproteobacteria</taxon>
        <taxon>Vibrionales</taxon>
        <taxon>Vibrionaceae</taxon>
        <taxon>Vibrio</taxon>
    </lineage>
</organism>
<proteinExistence type="predicted"/>
<dbReference type="Gene3D" id="1.10.260.40">
    <property type="entry name" value="lambda repressor-like DNA-binding domains"/>
    <property type="match status" value="1"/>
</dbReference>
<feature type="coiled-coil region" evidence="6">
    <location>
        <begin position="429"/>
        <end position="460"/>
    </location>
</feature>
<keyword evidence="5 7" id="KW-0472">Membrane</keyword>
<dbReference type="InterPro" id="IPR027094">
    <property type="entry name" value="Mitofusin_fam"/>
</dbReference>
<feature type="transmembrane region" description="Helical" evidence="7">
    <location>
        <begin position="588"/>
        <end position="607"/>
    </location>
</feature>
<dbReference type="Pfam" id="PF00350">
    <property type="entry name" value="Dynamin_N"/>
    <property type="match status" value="1"/>
</dbReference>
<dbReference type="InterPro" id="IPR027417">
    <property type="entry name" value="P-loop_NTPase"/>
</dbReference>
<keyword evidence="7" id="KW-1133">Transmembrane helix</keyword>
<dbReference type="SUPFAM" id="SSF52540">
    <property type="entry name" value="P-loop containing nucleoside triphosphate hydrolases"/>
    <property type="match status" value="1"/>
</dbReference>
<keyword evidence="7" id="KW-0812">Transmembrane</keyword>
<evidence type="ECO:0000259" key="8">
    <source>
        <dbReference type="Pfam" id="PF00350"/>
    </source>
</evidence>
<evidence type="ECO:0000256" key="1">
    <source>
        <dbReference type="ARBA" id="ARBA00004370"/>
    </source>
</evidence>
<evidence type="ECO:0000256" key="5">
    <source>
        <dbReference type="ARBA" id="ARBA00023136"/>
    </source>
</evidence>
<dbReference type="PANTHER" id="PTHR10465:SF0">
    <property type="entry name" value="SARCALUMENIN"/>
    <property type="match status" value="1"/>
</dbReference>
<evidence type="ECO:0000256" key="6">
    <source>
        <dbReference type="SAM" id="Coils"/>
    </source>
</evidence>
<evidence type="ECO:0000256" key="3">
    <source>
        <dbReference type="ARBA" id="ARBA00022801"/>
    </source>
</evidence>
<dbReference type="PANTHER" id="PTHR10465">
    <property type="entry name" value="TRANSMEMBRANE GTPASE FZO1"/>
    <property type="match status" value="1"/>
</dbReference>
<feature type="transmembrane region" description="Helical" evidence="7">
    <location>
        <begin position="614"/>
        <end position="636"/>
    </location>
</feature>
<dbReference type="Gene3D" id="3.40.50.300">
    <property type="entry name" value="P-loop containing nucleotide triphosphate hydrolases"/>
    <property type="match status" value="1"/>
</dbReference>
<dbReference type="InterPro" id="IPR045063">
    <property type="entry name" value="Dynamin_N"/>
</dbReference>
<keyword evidence="6" id="KW-0175">Coiled coil</keyword>